<keyword evidence="2" id="KW-0805">Transcription regulation</keyword>
<accession>A0A1T4SV99</accession>
<gene>
    <name evidence="8" type="ORF">SAMN04488128_103607</name>
</gene>
<evidence type="ECO:0000256" key="3">
    <source>
        <dbReference type="ARBA" id="ARBA00023082"/>
    </source>
</evidence>
<dbReference type="InterPro" id="IPR036388">
    <property type="entry name" value="WH-like_DNA-bd_sf"/>
</dbReference>
<dbReference type="RefSeq" id="WP_078670941.1">
    <property type="nucleotide sequence ID" value="NZ_FUWZ01000003.1"/>
</dbReference>
<feature type="domain" description="RNA polymerase sigma-70 region 2" evidence="6">
    <location>
        <begin position="30"/>
        <end position="94"/>
    </location>
</feature>
<dbReference type="PANTHER" id="PTHR43133">
    <property type="entry name" value="RNA POLYMERASE ECF-TYPE SIGMA FACTO"/>
    <property type="match status" value="1"/>
</dbReference>
<dbReference type="Gene3D" id="1.10.1740.10">
    <property type="match status" value="1"/>
</dbReference>
<dbReference type="InterPro" id="IPR039425">
    <property type="entry name" value="RNA_pol_sigma-70-like"/>
</dbReference>
<dbReference type="GO" id="GO:0003677">
    <property type="term" value="F:DNA binding"/>
    <property type="evidence" value="ECO:0007669"/>
    <property type="project" value="UniProtKB-KW"/>
</dbReference>
<comment type="similarity">
    <text evidence="1">Belongs to the sigma-70 factor family. ECF subfamily.</text>
</comment>
<dbReference type="NCBIfam" id="TIGR02937">
    <property type="entry name" value="sigma70-ECF"/>
    <property type="match status" value="1"/>
</dbReference>
<sequence length="193" mass="22894">MNNPAIQQLTDQELLQRFKTDQNSEWIGVLFDRYALLLLGMCMKYLKNEEDARDAVQQIFLKVLSDVNKHEIQFFRAWIYQVAKNYCLMQLRQHHLKYREEITDKHAGELAADPEDQRSHQEKDVLLNSMEQALNFLNPEQKVCVALFYLQKKSYQEIADQTGFSLLQVKSYIQNGKRNLKLILEKQQRANKR</sequence>
<dbReference type="Pfam" id="PF04542">
    <property type="entry name" value="Sigma70_r2"/>
    <property type="match status" value="1"/>
</dbReference>
<evidence type="ECO:0000256" key="5">
    <source>
        <dbReference type="ARBA" id="ARBA00023163"/>
    </source>
</evidence>
<dbReference type="InterPro" id="IPR014284">
    <property type="entry name" value="RNA_pol_sigma-70_dom"/>
</dbReference>
<evidence type="ECO:0000259" key="7">
    <source>
        <dbReference type="Pfam" id="PF08281"/>
    </source>
</evidence>
<dbReference type="Gene3D" id="1.10.10.10">
    <property type="entry name" value="Winged helix-like DNA-binding domain superfamily/Winged helix DNA-binding domain"/>
    <property type="match status" value="1"/>
</dbReference>
<evidence type="ECO:0000256" key="4">
    <source>
        <dbReference type="ARBA" id="ARBA00023125"/>
    </source>
</evidence>
<dbReference type="InterPro" id="IPR013324">
    <property type="entry name" value="RNA_pol_sigma_r3/r4-like"/>
</dbReference>
<feature type="domain" description="RNA polymerase sigma factor 70 region 4 type 2" evidence="7">
    <location>
        <begin position="129"/>
        <end position="180"/>
    </location>
</feature>
<evidence type="ECO:0000313" key="8">
    <source>
        <dbReference type="EMBL" id="SKA32194.1"/>
    </source>
</evidence>
<dbReference type="PANTHER" id="PTHR43133:SF8">
    <property type="entry name" value="RNA POLYMERASE SIGMA FACTOR HI_1459-RELATED"/>
    <property type="match status" value="1"/>
</dbReference>
<dbReference type="Pfam" id="PF08281">
    <property type="entry name" value="Sigma70_r4_2"/>
    <property type="match status" value="1"/>
</dbReference>
<name>A0A1T4SV99_9BACT</name>
<keyword evidence="5" id="KW-0804">Transcription</keyword>
<dbReference type="InterPro" id="IPR007627">
    <property type="entry name" value="RNA_pol_sigma70_r2"/>
</dbReference>
<dbReference type="SUPFAM" id="SSF88659">
    <property type="entry name" value="Sigma3 and sigma4 domains of RNA polymerase sigma factors"/>
    <property type="match status" value="1"/>
</dbReference>
<dbReference type="GO" id="GO:0006352">
    <property type="term" value="P:DNA-templated transcription initiation"/>
    <property type="evidence" value="ECO:0007669"/>
    <property type="project" value="InterPro"/>
</dbReference>
<dbReference type="STRING" id="634771.SAMN04488128_103607"/>
<evidence type="ECO:0000256" key="1">
    <source>
        <dbReference type="ARBA" id="ARBA00010641"/>
    </source>
</evidence>
<evidence type="ECO:0000259" key="6">
    <source>
        <dbReference type="Pfam" id="PF04542"/>
    </source>
</evidence>
<dbReference type="InterPro" id="IPR013249">
    <property type="entry name" value="RNA_pol_sigma70_r4_t2"/>
</dbReference>
<keyword evidence="9" id="KW-1185">Reference proteome</keyword>
<dbReference type="SUPFAM" id="SSF88946">
    <property type="entry name" value="Sigma2 domain of RNA polymerase sigma factors"/>
    <property type="match status" value="1"/>
</dbReference>
<reference evidence="9" key="1">
    <citation type="submission" date="2017-02" db="EMBL/GenBank/DDBJ databases">
        <authorList>
            <person name="Varghese N."/>
            <person name="Submissions S."/>
        </authorList>
    </citation>
    <scope>NUCLEOTIDE SEQUENCE [LARGE SCALE GENOMIC DNA]</scope>
    <source>
        <strain evidence="9">DSM 22224</strain>
    </source>
</reference>
<dbReference type="GO" id="GO:0016987">
    <property type="term" value="F:sigma factor activity"/>
    <property type="evidence" value="ECO:0007669"/>
    <property type="project" value="UniProtKB-KW"/>
</dbReference>
<protein>
    <submittedName>
        <fullName evidence="8">RNA polymerase sigma-70 factor, ECF subfamily</fullName>
    </submittedName>
</protein>
<dbReference type="EMBL" id="FUWZ01000003">
    <property type="protein sequence ID" value="SKA32194.1"/>
    <property type="molecule type" value="Genomic_DNA"/>
</dbReference>
<dbReference type="InterPro" id="IPR013325">
    <property type="entry name" value="RNA_pol_sigma_r2"/>
</dbReference>
<proteinExistence type="inferred from homology"/>
<keyword evidence="4" id="KW-0238">DNA-binding</keyword>
<dbReference type="OrthoDB" id="1116873at2"/>
<keyword evidence="3" id="KW-0731">Sigma factor</keyword>
<evidence type="ECO:0000256" key="2">
    <source>
        <dbReference type="ARBA" id="ARBA00023015"/>
    </source>
</evidence>
<evidence type="ECO:0000313" key="9">
    <source>
        <dbReference type="Proteomes" id="UP000190367"/>
    </source>
</evidence>
<organism evidence="8 9">
    <name type="scientific">Chitinophaga eiseniae</name>
    <dbReference type="NCBI Taxonomy" id="634771"/>
    <lineage>
        <taxon>Bacteria</taxon>
        <taxon>Pseudomonadati</taxon>
        <taxon>Bacteroidota</taxon>
        <taxon>Chitinophagia</taxon>
        <taxon>Chitinophagales</taxon>
        <taxon>Chitinophagaceae</taxon>
        <taxon>Chitinophaga</taxon>
    </lineage>
</organism>
<dbReference type="AlphaFoldDB" id="A0A1T4SV99"/>
<dbReference type="Proteomes" id="UP000190367">
    <property type="component" value="Unassembled WGS sequence"/>
</dbReference>